<keyword evidence="3" id="KW-1185">Reference proteome</keyword>
<evidence type="ECO:0000259" key="1">
    <source>
        <dbReference type="Pfam" id="PF02627"/>
    </source>
</evidence>
<dbReference type="EMBL" id="JNBS01000268">
    <property type="protein sequence ID" value="OQS07175.1"/>
    <property type="molecule type" value="Genomic_DNA"/>
</dbReference>
<dbReference type="PANTHER" id="PTHR33570">
    <property type="entry name" value="4-CARBOXYMUCONOLACTONE DECARBOXYLASE FAMILY PROTEIN"/>
    <property type="match status" value="1"/>
</dbReference>
<dbReference type="AlphaFoldDB" id="A0A1W0AAA5"/>
<gene>
    <name evidence="2" type="ORF">THRCLA_20206</name>
</gene>
<comment type="caution">
    <text evidence="2">The sequence shown here is derived from an EMBL/GenBank/DDBJ whole genome shotgun (WGS) entry which is preliminary data.</text>
</comment>
<feature type="domain" description="Carboxymuconolactone decarboxylase-like" evidence="1">
    <location>
        <begin position="39"/>
        <end position="124"/>
    </location>
</feature>
<dbReference type="PANTHER" id="PTHR33570:SF10">
    <property type="entry name" value="GAMMA-CARBOXYMUCONOLACTONE DECARBOXYLASE"/>
    <property type="match status" value="1"/>
</dbReference>
<protein>
    <submittedName>
        <fullName evidence="2">4-carboxymuconolactone decarboxylase</fullName>
    </submittedName>
</protein>
<dbReference type="Pfam" id="PF02627">
    <property type="entry name" value="CMD"/>
    <property type="match status" value="1"/>
</dbReference>
<reference evidence="2 3" key="1">
    <citation type="journal article" date="2014" name="Genome Biol. Evol.">
        <title>The secreted proteins of Achlya hypogyna and Thraustotheca clavata identify the ancestral oomycete secretome and reveal gene acquisitions by horizontal gene transfer.</title>
        <authorList>
            <person name="Misner I."/>
            <person name="Blouin N."/>
            <person name="Leonard G."/>
            <person name="Richards T.A."/>
            <person name="Lane C.E."/>
        </authorList>
    </citation>
    <scope>NUCLEOTIDE SEQUENCE [LARGE SCALE GENOMIC DNA]</scope>
    <source>
        <strain evidence="2 3">ATCC 34112</strain>
    </source>
</reference>
<dbReference type="Gene3D" id="1.20.1290.10">
    <property type="entry name" value="AhpD-like"/>
    <property type="match status" value="1"/>
</dbReference>
<organism evidence="2 3">
    <name type="scientific">Thraustotheca clavata</name>
    <dbReference type="NCBI Taxonomy" id="74557"/>
    <lineage>
        <taxon>Eukaryota</taxon>
        <taxon>Sar</taxon>
        <taxon>Stramenopiles</taxon>
        <taxon>Oomycota</taxon>
        <taxon>Saprolegniomycetes</taxon>
        <taxon>Saprolegniales</taxon>
        <taxon>Achlyaceae</taxon>
        <taxon>Thraustotheca</taxon>
    </lineage>
</organism>
<sequence length="139" mass="14835">MAQGKETADERYARGLATLEHALGDAGINHVKAFAGTAPELARLIVEFPYGDIYSRPGLDAKTRQIVTISALAALGNAAPQLRVHIFGALNVGVAKDEIIEIFMQLAVYAGFPAALNAILAAKEVFAEWDSRNVSTNIL</sequence>
<dbReference type="SUPFAM" id="SSF69118">
    <property type="entry name" value="AhpD-like"/>
    <property type="match status" value="1"/>
</dbReference>
<proteinExistence type="predicted"/>
<dbReference type="STRING" id="74557.A0A1W0AAA5"/>
<dbReference type="InterPro" id="IPR052512">
    <property type="entry name" value="4CMD/NDH-1_regulator"/>
</dbReference>
<dbReference type="InterPro" id="IPR029032">
    <property type="entry name" value="AhpD-like"/>
</dbReference>
<dbReference type="OrthoDB" id="8300012at2759"/>
<dbReference type="Proteomes" id="UP000243217">
    <property type="component" value="Unassembled WGS sequence"/>
</dbReference>
<name>A0A1W0AAA5_9STRA</name>
<evidence type="ECO:0000313" key="2">
    <source>
        <dbReference type="EMBL" id="OQS07175.1"/>
    </source>
</evidence>
<accession>A0A1W0AAA5</accession>
<dbReference type="GO" id="GO:0051920">
    <property type="term" value="F:peroxiredoxin activity"/>
    <property type="evidence" value="ECO:0007669"/>
    <property type="project" value="InterPro"/>
</dbReference>
<evidence type="ECO:0000313" key="3">
    <source>
        <dbReference type="Proteomes" id="UP000243217"/>
    </source>
</evidence>
<dbReference type="InterPro" id="IPR003779">
    <property type="entry name" value="CMD-like"/>
</dbReference>